<evidence type="ECO:0000256" key="1">
    <source>
        <dbReference type="SAM" id="MobiDB-lite"/>
    </source>
</evidence>
<proteinExistence type="predicted"/>
<dbReference type="Pfam" id="PF06030">
    <property type="entry name" value="WxLIP_PGBD"/>
    <property type="match status" value="1"/>
</dbReference>
<keyword evidence="6" id="KW-1185">Reference proteome</keyword>
<keyword evidence="2" id="KW-0472">Membrane</keyword>
<dbReference type="AlphaFoldDB" id="A0A429ZYA3"/>
<sequence length="403" mass="44845">MKYVQKNGQHNILYLVIFSIFIGLTFTINSISVSAKESNNDNQAFDFTMSAELPDNQQNKDVTYFDLKVRPGDKQDLKLRVTNTGKKKKKIRVTPTNAKTNQNGNIDYSIPPKSYKQDSSLKNPFTTFVEGGSKIVDVAPGKTEDVVFKMTLPKQPFKGLVLGGFVADLPDDKSNAEDTKGVKIVNKFQVVKAIMLREDDGKVEPELKLNKIKPALVNYHTAVTANIQNIEPVMFGKLKIDAKITKKGSDRVIKSTVAENQEMAPNSNYNFPIMWEDEPLEAGDYTLKMTASTGDKKWPFTKNFNISESDSNKLNKEAVNLNKNQGFSIWGYVLIALVILLVAAGSFIFYKKKMRNKTVQLSKTKKKATGSSKKTVSHTSKTKKSSAGASTGKTKKKKSSDKK</sequence>
<evidence type="ECO:0000259" key="4">
    <source>
        <dbReference type="Pfam" id="PF11797"/>
    </source>
</evidence>
<feature type="transmembrane region" description="Helical" evidence="2">
    <location>
        <begin position="12"/>
        <end position="33"/>
    </location>
</feature>
<comment type="caution">
    <text evidence="5">The sequence shown here is derived from an EMBL/GenBank/DDBJ whole genome shotgun (WGS) entry which is preliminary data.</text>
</comment>
<dbReference type="OrthoDB" id="2148359at2"/>
<accession>A0A429ZYA3</accession>
<dbReference type="EMBL" id="NGJS01000007">
    <property type="protein sequence ID" value="RST98930.1"/>
    <property type="molecule type" value="Genomic_DNA"/>
</dbReference>
<protein>
    <submittedName>
        <fullName evidence="5">Uncharacterized protein</fullName>
    </submittedName>
</protein>
<feature type="domain" description="WxL Interacting Protein host binding" evidence="4">
    <location>
        <begin position="180"/>
        <end position="316"/>
    </location>
</feature>
<reference evidence="5 6" key="1">
    <citation type="submission" date="2017-05" db="EMBL/GenBank/DDBJ databases">
        <title>Vagococcus spp. assemblies.</title>
        <authorList>
            <person name="Gulvik C.A."/>
        </authorList>
    </citation>
    <scope>NUCLEOTIDE SEQUENCE [LARGE SCALE GENOMIC DNA]</scope>
    <source>
        <strain evidence="5 6">SS1995</strain>
    </source>
</reference>
<evidence type="ECO:0000256" key="2">
    <source>
        <dbReference type="SAM" id="Phobius"/>
    </source>
</evidence>
<keyword evidence="2" id="KW-1133">Transmembrane helix</keyword>
<evidence type="ECO:0000313" key="6">
    <source>
        <dbReference type="Proteomes" id="UP000287857"/>
    </source>
</evidence>
<evidence type="ECO:0000259" key="3">
    <source>
        <dbReference type="Pfam" id="PF06030"/>
    </source>
</evidence>
<dbReference type="InterPro" id="IPR021759">
    <property type="entry name" value="WxLIP_HBD"/>
</dbReference>
<dbReference type="Pfam" id="PF11797">
    <property type="entry name" value="WxLIP_HBD"/>
    <property type="match status" value="1"/>
</dbReference>
<dbReference type="Proteomes" id="UP000287857">
    <property type="component" value="Unassembled WGS sequence"/>
</dbReference>
<feature type="domain" description="WxL Interacting Protein peptidoglycan binding" evidence="3">
    <location>
        <begin position="47"/>
        <end position="165"/>
    </location>
</feature>
<feature type="compositionally biased region" description="Basic residues" evidence="1">
    <location>
        <begin position="393"/>
        <end position="403"/>
    </location>
</feature>
<feature type="region of interest" description="Disordered" evidence="1">
    <location>
        <begin position="360"/>
        <end position="403"/>
    </location>
</feature>
<keyword evidence="2" id="KW-0812">Transmembrane</keyword>
<name>A0A429ZYA3_9ENTE</name>
<evidence type="ECO:0000313" key="5">
    <source>
        <dbReference type="EMBL" id="RST98930.1"/>
    </source>
</evidence>
<gene>
    <name evidence="5" type="ORF">CBF37_06055</name>
</gene>
<organism evidence="5 6">
    <name type="scientific">Vagococcus vulneris</name>
    <dbReference type="NCBI Taxonomy" id="1977869"/>
    <lineage>
        <taxon>Bacteria</taxon>
        <taxon>Bacillati</taxon>
        <taxon>Bacillota</taxon>
        <taxon>Bacilli</taxon>
        <taxon>Lactobacillales</taxon>
        <taxon>Enterococcaceae</taxon>
        <taxon>Vagococcus</taxon>
    </lineage>
</organism>
<dbReference type="RefSeq" id="WP_125983853.1">
    <property type="nucleotide sequence ID" value="NZ_NGJS01000007.1"/>
</dbReference>
<feature type="compositionally biased region" description="Low complexity" evidence="1">
    <location>
        <begin position="369"/>
        <end position="392"/>
    </location>
</feature>
<feature type="transmembrane region" description="Helical" evidence="2">
    <location>
        <begin position="329"/>
        <end position="350"/>
    </location>
</feature>
<dbReference type="InterPro" id="IPR010317">
    <property type="entry name" value="WxLIP_PGBD"/>
</dbReference>